<dbReference type="InterPro" id="IPR039425">
    <property type="entry name" value="RNA_pol_sigma-70-like"/>
</dbReference>
<dbReference type="PANTHER" id="PTHR43133:SF8">
    <property type="entry name" value="RNA POLYMERASE SIGMA FACTOR HI_1459-RELATED"/>
    <property type="match status" value="1"/>
</dbReference>
<keyword evidence="5" id="KW-0804">Transcription</keyword>
<accession>A0ABV7J7E6</accession>
<keyword evidence="4" id="KW-0238">DNA-binding</keyword>
<protein>
    <submittedName>
        <fullName evidence="7">RNA polymerase sigma factor</fullName>
    </submittedName>
</protein>
<dbReference type="InterPro" id="IPR036388">
    <property type="entry name" value="WH-like_DNA-bd_sf"/>
</dbReference>
<dbReference type="Proteomes" id="UP001595533">
    <property type="component" value="Unassembled WGS sequence"/>
</dbReference>
<evidence type="ECO:0000256" key="2">
    <source>
        <dbReference type="ARBA" id="ARBA00023015"/>
    </source>
</evidence>
<dbReference type="PANTHER" id="PTHR43133">
    <property type="entry name" value="RNA POLYMERASE ECF-TYPE SIGMA FACTO"/>
    <property type="match status" value="1"/>
</dbReference>
<evidence type="ECO:0000313" key="7">
    <source>
        <dbReference type="EMBL" id="MFC3192820.1"/>
    </source>
</evidence>
<dbReference type="Gene3D" id="1.10.1740.10">
    <property type="match status" value="1"/>
</dbReference>
<evidence type="ECO:0000259" key="6">
    <source>
        <dbReference type="Pfam" id="PF07638"/>
    </source>
</evidence>
<proteinExistence type="inferred from homology"/>
<dbReference type="InterPro" id="IPR013325">
    <property type="entry name" value="RNA_pol_sigma_r2"/>
</dbReference>
<evidence type="ECO:0000313" key="8">
    <source>
        <dbReference type="Proteomes" id="UP001595533"/>
    </source>
</evidence>
<feature type="domain" description="RNA polymerase sigma-70 ECF-like HTH" evidence="6">
    <location>
        <begin position="7"/>
        <end position="175"/>
    </location>
</feature>
<gene>
    <name evidence="7" type="ORF">ACFODZ_01075</name>
</gene>
<evidence type="ECO:0000256" key="5">
    <source>
        <dbReference type="ARBA" id="ARBA00023163"/>
    </source>
</evidence>
<organism evidence="7 8">
    <name type="scientific">Marinicella sediminis</name>
    <dbReference type="NCBI Taxonomy" id="1792834"/>
    <lineage>
        <taxon>Bacteria</taxon>
        <taxon>Pseudomonadati</taxon>
        <taxon>Pseudomonadota</taxon>
        <taxon>Gammaproteobacteria</taxon>
        <taxon>Lysobacterales</taxon>
        <taxon>Marinicellaceae</taxon>
        <taxon>Marinicella</taxon>
    </lineage>
</organism>
<dbReference type="EMBL" id="JBHRTS010000001">
    <property type="protein sequence ID" value="MFC3192820.1"/>
    <property type="molecule type" value="Genomic_DNA"/>
</dbReference>
<keyword evidence="3" id="KW-0731">Sigma factor</keyword>
<reference evidence="8" key="1">
    <citation type="journal article" date="2019" name="Int. J. Syst. Evol. Microbiol.">
        <title>The Global Catalogue of Microorganisms (GCM) 10K type strain sequencing project: providing services to taxonomists for standard genome sequencing and annotation.</title>
        <authorList>
            <consortium name="The Broad Institute Genomics Platform"/>
            <consortium name="The Broad Institute Genome Sequencing Center for Infectious Disease"/>
            <person name="Wu L."/>
            <person name="Ma J."/>
        </authorList>
    </citation>
    <scope>NUCLEOTIDE SEQUENCE [LARGE SCALE GENOMIC DNA]</scope>
    <source>
        <strain evidence="8">KCTC 42953</strain>
    </source>
</reference>
<dbReference type="SUPFAM" id="SSF88659">
    <property type="entry name" value="Sigma3 and sigma4 domains of RNA polymerase sigma factors"/>
    <property type="match status" value="1"/>
</dbReference>
<comment type="similarity">
    <text evidence="1">Belongs to the sigma-70 factor family. ECF subfamily.</text>
</comment>
<keyword evidence="8" id="KW-1185">Reference proteome</keyword>
<dbReference type="NCBIfam" id="TIGR02937">
    <property type="entry name" value="sigma70-ECF"/>
    <property type="match status" value="1"/>
</dbReference>
<dbReference type="RefSeq" id="WP_077409493.1">
    <property type="nucleotide sequence ID" value="NZ_JBHRTS010000001.1"/>
</dbReference>
<dbReference type="InterPro" id="IPR013324">
    <property type="entry name" value="RNA_pol_sigma_r3/r4-like"/>
</dbReference>
<keyword evidence="2" id="KW-0805">Transcription regulation</keyword>
<dbReference type="InterPro" id="IPR014284">
    <property type="entry name" value="RNA_pol_sigma-70_dom"/>
</dbReference>
<name>A0ABV7J7E6_9GAMM</name>
<dbReference type="Pfam" id="PF07638">
    <property type="entry name" value="Sigma70_ECF"/>
    <property type="match status" value="1"/>
</dbReference>
<evidence type="ECO:0000256" key="4">
    <source>
        <dbReference type="ARBA" id="ARBA00023125"/>
    </source>
</evidence>
<comment type="caution">
    <text evidence="7">The sequence shown here is derived from an EMBL/GenBank/DDBJ whole genome shotgun (WGS) entry which is preliminary data.</text>
</comment>
<dbReference type="InterPro" id="IPR053812">
    <property type="entry name" value="HTH_Sigma70_ECF-like"/>
</dbReference>
<dbReference type="SUPFAM" id="SSF88946">
    <property type="entry name" value="Sigma2 domain of RNA polymerase sigma factors"/>
    <property type="match status" value="1"/>
</dbReference>
<sequence length="188" mass="21394">MKENTESTSTLLLRIKSGDAAARDRLFKTYLPVISRWAHGRLPQYARDLSETADMVQASLLKALEHVDRFEAVREGAFLAYLRQILLNHIRMEIRRVSRRQKHGHADAEIEVADMEASVMQQVIGDEALERYEKGLLELKPQAREAVILRIEFGYTFTEIANAVDMNSSNAARMLVSRSLAQVARHMA</sequence>
<dbReference type="Gene3D" id="1.10.10.10">
    <property type="entry name" value="Winged helix-like DNA-binding domain superfamily/Winged helix DNA-binding domain"/>
    <property type="match status" value="1"/>
</dbReference>
<evidence type="ECO:0000256" key="3">
    <source>
        <dbReference type="ARBA" id="ARBA00023082"/>
    </source>
</evidence>
<evidence type="ECO:0000256" key="1">
    <source>
        <dbReference type="ARBA" id="ARBA00010641"/>
    </source>
</evidence>